<dbReference type="KEGG" id="psyt:DSAG12_01449"/>
<dbReference type="RefSeq" id="WP_162306624.1">
    <property type="nucleotide sequence ID" value="NZ_CP042905.2"/>
</dbReference>
<dbReference type="EMBL" id="CP042905">
    <property type="protein sequence ID" value="QEE15623.1"/>
    <property type="molecule type" value="Genomic_DNA"/>
</dbReference>
<reference evidence="1 2" key="2">
    <citation type="journal article" date="2024" name="Int. J. Syst. Evol. Microbiol.">
        <title>Promethearchaeum syntrophicum gen. nov., sp. nov., an anaerobic, obligately syntrophic archaeon, the first isolate of the lineage 'Asgard' archaea, and proposal of the new archaeal phylum Promethearchaeota phyl. nov. and kingdom Promethearchaeati regn. nov.</title>
        <authorList>
            <person name="Imachi H."/>
            <person name="Nobu M.K."/>
            <person name="Kato S."/>
            <person name="Takaki Y."/>
            <person name="Miyazaki M."/>
            <person name="Miyata M."/>
            <person name="Ogawara M."/>
            <person name="Saito Y."/>
            <person name="Sakai S."/>
            <person name="Tahara Y.O."/>
            <person name="Takano Y."/>
            <person name="Tasumi E."/>
            <person name="Uematsu K."/>
            <person name="Yoshimura T."/>
            <person name="Itoh T."/>
            <person name="Ohkuma M."/>
            <person name="Takai K."/>
        </authorList>
    </citation>
    <scope>NUCLEOTIDE SEQUENCE [LARGE SCALE GENOMIC DNA]</scope>
    <source>
        <strain evidence="1 2">MK-D1</strain>
    </source>
</reference>
<name>A0A5B9D975_9ARCH</name>
<sequence>MKVKFTETVKKQQKIITINNFSGYFISIYDKEPTLVKNNFKIIIN</sequence>
<reference evidence="1 2" key="1">
    <citation type="journal article" date="2020" name="Nature">
        <title>Isolation of an archaeon at the prokaryote-eukaryote interface.</title>
        <authorList>
            <person name="Imachi H."/>
            <person name="Nobu M.K."/>
            <person name="Nakahara N."/>
            <person name="Morono Y."/>
            <person name="Ogawara M."/>
            <person name="Takaki Y."/>
            <person name="Takano Y."/>
            <person name="Uematsu K."/>
            <person name="Ikuta T."/>
            <person name="Ito M."/>
            <person name="Matsui Y."/>
            <person name="Miyazaki M."/>
            <person name="Murata K."/>
            <person name="Saito Y."/>
            <person name="Sakai S."/>
            <person name="Song C."/>
            <person name="Tasumi E."/>
            <person name="Yamanaka Y."/>
            <person name="Yamaguchi T."/>
            <person name="Kamagata Y."/>
            <person name="Tamaki H."/>
            <person name="Takai K."/>
        </authorList>
    </citation>
    <scope>NUCLEOTIDE SEQUENCE [LARGE SCALE GENOMIC DNA]</scope>
    <source>
        <strain evidence="1 2">MK-D1</strain>
    </source>
</reference>
<dbReference type="Proteomes" id="UP000321408">
    <property type="component" value="Chromosome"/>
</dbReference>
<dbReference type="GeneID" id="43869635"/>
<accession>A0A5B9D975</accession>
<gene>
    <name evidence="1" type="ORF">DSAG12_01449</name>
</gene>
<evidence type="ECO:0000313" key="2">
    <source>
        <dbReference type="Proteomes" id="UP000321408"/>
    </source>
</evidence>
<dbReference type="AlphaFoldDB" id="A0A5B9D975"/>
<organism evidence="1 2">
    <name type="scientific">Promethearchaeum syntrophicum</name>
    <dbReference type="NCBI Taxonomy" id="2594042"/>
    <lineage>
        <taxon>Archaea</taxon>
        <taxon>Promethearchaeati</taxon>
        <taxon>Promethearchaeota</taxon>
        <taxon>Promethearchaeia</taxon>
        <taxon>Promethearchaeales</taxon>
        <taxon>Promethearchaeaceae</taxon>
        <taxon>Promethearchaeum</taxon>
    </lineage>
</organism>
<proteinExistence type="predicted"/>
<keyword evidence="2" id="KW-1185">Reference proteome</keyword>
<protein>
    <submittedName>
        <fullName evidence="1">Uncharacterized protein</fullName>
    </submittedName>
</protein>
<evidence type="ECO:0000313" key="1">
    <source>
        <dbReference type="EMBL" id="QEE15623.1"/>
    </source>
</evidence>